<gene>
    <name evidence="1" type="ORF">PDIG_04210</name>
</gene>
<dbReference type="Proteomes" id="UP000009882">
    <property type="component" value="Unassembled WGS sequence"/>
</dbReference>
<comment type="caution">
    <text evidence="1">The sequence shown here is derived from an EMBL/GenBank/DDBJ whole genome shotgun (WGS) entry which is preliminary data.</text>
</comment>
<organism evidence="1 2">
    <name type="scientific">Penicillium digitatum (strain PHI26 / CECT 20796)</name>
    <name type="common">Green mold</name>
    <dbReference type="NCBI Taxonomy" id="1170229"/>
    <lineage>
        <taxon>Eukaryota</taxon>
        <taxon>Fungi</taxon>
        <taxon>Dikarya</taxon>
        <taxon>Ascomycota</taxon>
        <taxon>Pezizomycotina</taxon>
        <taxon>Eurotiomycetes</taxon>
        <taxon>Eurotiomycetidae</taxon>
        <taxon>Eurotiales</taxon>
        <taxon>Aspergillaceae</taxon>
        <taxon>Penicillium</taxon>
    </lineage>
</organism>
<name>K9H285_PEND2</name>
<keyword evidence="2" id="KW-1185">Reference proteome</keyword>
<sequence length="50" mass="5837">MHLTRGILGCCHKTKLPRSTVDTFQRGLVRRCRVTGRYGRGRNFGEEWMV</sequence>
<accession>K9H285</accession>
<dbReference type="HOGENOM" id="CLU_3125545_0_0_1"/>
<dbReference type="EMBL" id="AKCT01000025">
    <property type="protein sequence ID" value="EKV19261.1"/>
    <property type="molecule type" value="Genomic_DNA"/>
</dbReference>
<dbReference type="InParanoid" id="K9H285"/>
<evidence type="ECO:0000313" key="2">
    <source>
        <dbReference type="Proteomes" id="UP000009882"/>
    </source>
</evidence>
<proteinExistence type="predicted"/>
<protein>
    <submittedName>
        <fullName evidence="1">Uncharacterized protein</fullName>
    </submittedName>
</protein>
<dbReference type="AlphaFoldDB" id="K9H285"/>
<reference evidence="2" key="1">
    <citation type="journal article" date="2012" name="BMC Genomics">
        <title>Genome sequence of the necrotrophic fungus Penicillium digitatum, the main postharvest pathogen of citrus.</title>
        <authorList>
            <person name="Marcet-Houben M."/>
            <person name="Ballester A.-R."/>
            <person name="de la Fuente B."/>
            <person name="Harries E."/>
            <person name="Marcos J.F."/>
            <person name="Gonzalez-Candelas L."/>
            <person name="Gabaldon T."/>
        </authorList>
    </citation>
    <scope>NUCLEOTIDE SEQUENCE [LARGE SCALE GENOMIC DNA]</scope>
    <source>
        <strain evidence="2">PHI26 / CECT 20796</strain>
    </source>
</reference>
<evidence type="ECO:0000313" key="1">
    <source>
        <dbReference type="EMBL" id="EKV19261.1"/>
    </source>
</evidence>